<dbReference type="InterPro" id="IPR007568">
    <property type="entry name" value="RTA1"/>
</dbReference>
<proteinExistence type="predicted"/>
<name>A0A4S4L9P2_9AGAM</name>
<dbReference type="EMBL" id="SGPK01000110">
    <property type="protein sequence ID" value="THH08175.1"/>
    <property type="molecule type" value="Genomic_DNA"/>
</dbReference>
<keyword evidence="3 5" id="KW-1133">Transmembrane helix</keyword>
<sequence length="654" mass="72323">MSQVLPPEPPSLYGYTPTTSVCFTFIGLFAVSASAPPRSVLQVFCLDIDCCRRRHTVIHGCEAVAYKLWWFLGLATLACVMEVFGWVGRLLSSFAPADLTAYTIQIVATVIAPTPLLASNFIILGMIIRHLGEQYSRLSSKWYSIVFTSADGIALIIQAFGGAKASHAVSTGQDPEPGGHIMLVGIVIQMIAITFYVILATEFFMRLHFSKPVRPMNYLAVYSPKKSIHRKMQFMIAGLSFSTLCIFIRTIYRTIELANGFTGRIIETQIYFNVLDGAMVVLASYTLNFLHPGYLLADVIEEERNAKKNSKNSKGVGKDSLPLSRSQLLATCVPILIYAHFTIRVNMADSSATTARVPAPFSLDSSLYSPTPEEAAFLKSQTKIEDDEELKQHVLAVQKEAWDVVNYRCIQAFGFMTLKISHLSAYRDLLALGKERSGAIFIDFACCFGNDARKAIADGYPMENVIASDIEKPFWELGHRLFKSTPETFPVPFVQGNVFDPKHIAPAAPHYSPPTTPRPTLSVLTSLTPLQGHVSVIHTSAFFHLFDKDGQIAAARALASLLSPLPGSMIFGTHSSTRVSGNKVLTVRKSQIYCFSPADWCALWDGVIFEKGSVTVDAVLEEKNDAWRGRGFAWDSGEDAQTKRYSMIWSVKRK</sequence>
<dbReference type="OrthoDB" id="2094832at2759"/>
<keyword evidence="2 5" id="KW-0812">Transmembrane</keyword>
<dbReference type="PANTHER" id="PTHR31465">
    <property type="entry name" value="PROTEIN RTA1-RELATED"/>
    <property type="match status" value="1"/>
</dbReference>
<evidence type="ECO:0000256" key="5">
    <source>
        <dbReference type="SAM" id="Phobius"/>
    </source>
</evidence>
<evidence type="ECO:0000256" key="2">
    <source>
        <dbReference type="ARBA" id="ARBA00022692"/>
    </source>
</evidence>
<dbReference type="GO" id="GO:0000324">
    <property type="term" value="C:fungal-type vacuole"/>
    <property type="evidence" value="ECO:0007669"/>
    <property type="project" value="TreeGrafter"/>
</dbReference>
<evidence type="ECO:0000256" key="4">
    <source>
        <dbReference type="ARBA" id="ARBA00023136"/>
    </source>
</evidence>
<evidence type="ECO:0000313" key="7">
    <source>
        <dbReference type="Proteomes" id="UP000308199"/>
    </source>
</evidence>
<feature type="transmembrane region" description="Helical" evidence="5">
    <location>
        <begin position="68"/>
        <end position="87"/>
    </location>
</feature>
<dbReference type="InterPro" id="IPR029063">
    <property type="entry name" value="SAM-dependent_MTases_sf"/>
</dbReference>
<dbReference type="Proteomes" id="UP000308199">
    <property type="component" value="Unassembled WGS sequence"/>
</dbReference>
<feature type="transmembrane region" description="Helical" evidence="5">
    <location>
        <begin position="12"/>
        <end position="31"/>
    </location>
</feature>
<protein>
    <recommendedName>
        <fullName evidence="8">Methyltransferase domain-containing protein</fullName>
    </recommendedName>
</protein>
<feature type="transmembrane region" description="Helical" evidence="5">
    <location>
        <begin position="140"/>
        <end position="161"/>
    </location>
</feature>
<feature type="transmembrane region" description="Helical" evidence="5">
    <location>
        <begin position="234"/>
        <end position="252"/>
    </location>
</feature>
<evidence type="ECO:0000256" key="1">
    <source>
        <dbReference type="ARBA" id="ARBA00004141"/>
    </source>
</evidence>
<keyword evidence="4 5" id="KW-0472">Membrane</keyword>
<dbReference type="Pfam" id="PF04479">
    <property type="entry name" value="RTA1"/>
    <property type="match status" value="1"/>
</dbReference>
<dbReference type="GO" id="GO:0005886">
    <property type="term" value="C:plasma membrane"/>
    <property type="evidence" value="ECO:0007669"/>
    <property type="project" value="TreeGrafter"/>
</dbReference>
<comment type="caution">
    <text evidence="6">The sequence shown here is derived from an EMBL/GenBank/DDBJ whole genome shotgun (WGS) entry which is preliminary data.</text>
</comment>
<dbReference type="SUPFAM" id="SSF53335">
    <property type="entry name" value="S-adenosyl-L-methionine-dependent methyltransferases"/>
    <property type="match status" value="1"/>
</dbReference>
<dbReference type="AlphaFoldDB" id="A0A4S4L9P2"/>
<comment type="subcellular location">
    <subcellularLocation>
        <location evidence="1">Membrane</location>
        <topology evidence="1">Multi-pass membrane protein</topology>
    </subcellularLocation>
</comment>
<accession>A0A4S4L9P2</accession>
<feature type="transmembrane region" description="Helical" evidence="5">
    <location>
        <begin position="181"/>
        <end position="204"/>
    </location>
</feature>
<organism evidence="6 7">
    <name type="scientific">Phellinidium pouzarii</name>
    <dbReference type="NCBI Taxonomy" id="167371"/>
    <lineage>
        <taxon>Eukaryota</taxon>
        <taxon>Fungi</taxon>
        <taxon>Dikarya</taxon>
        <taxon>Basidiomycota</taxon>
        <taxon>Agaricomycotina</taxon>
        <taxon>Agaricomycetes</taxon>
        <taxon>Hymenochaetales</taxon>
        <taxon>Hymenochaetaceae</taxon>
        <taxon>Phellinidium</taxon>
    </lineage>
</organism>
<dbReference type="PANTHER" id="PTHR31465:SF9">
    <property type="entry name" value="SPHINGOID LONG-CHAIN BASE TRANSPORTER RSB1"/>
    <property type="match status" value="1"/>
</dbReference>
<evidence type="ECO:0000256" key="3">
    <source>
        <dbReference type="ARBA" id="ARBA00022989"/>
    </source>
</evidence>
<evidence type="ECO:0000313" key="6">
    <source>
        <dbReference type="EMBL" id="THH08175.1"/>
    </source>
</evidence>
<dbReference type="Gene3D" id="3.40.50.150">
    <property type="entry name" value="Vaccinia Virus protein VP39"/>
    <property type="match status" value="1"/>
</dbReference>
<feature type="transmembrane region" description="Helical" evidence="5">
    <location>
        <begin position="99"/>
        <end position="128"/>
    </location>
</feature>
<evidence type="ECO:0008006" key="8">
    <source>
        <dbReference type="Google" id="ProtNLM"/>
    </source>
</evidence>
<keyword evidence="7" id="KW-1185">Reference proteome</keyword>
<gene>
    <name evidence="6" type="ORF">EW145_g2886</name>
</gene>
<reference evidence="6 7" key="1">
    <citation type="submission" date="2019-02" db="EMBL/GenBank/DDBJ databases">
        <title>Genome sequencing of the rare red list fungi Phellinidium pouzarii.</title>
        <authorList>
            <person name="Buettner E."/>
            <person name="Kellner H."/>
        </authorList>
    </citation>
    <scope>NUCLEOTIDE SEQUENCE [LARGE SCALE GENOMIC DNA]</scope>
    <source>
        <strain evidence="6 7">DSM 108285</strain>
    </source>
</reference>